<dbReference type="SUPFAM" id="SSF101898">
    <property type="entry name" value="NHL repeat"/>
    <property type="match status" value="1"/>
</dbReference>
<evidence type="ECO:0000313" key="7">
    <source>
        <dbReference type="EMBL" id="SBW29131.1"/>
    </source>
</evidence>
<feature type="compositionally biased region" description="Low complexity" evidence="5">
    <location>
        <begin position="134"/>
        <end position="157"/>
    </location>
</feature>
<name>A0A1C3PH18_9ACTN</name>
<dbReference type="EC" id="2.7.11.17" evidence="7"/>
<keyword evidence="3" id="KW-1015">Disulfide bond</keyword>
<keyword evidence="7" id="KW-0808">Transferase</keyword>
<dbReference type="Pfam" id="PF25021">
    <property type="entry name" value="TEN_NHL"/>
    <property type="match status" value="2"/>
</dbReference>
<keyword evidence="7" id="KW-0418">Kinase</keyword>
<keyword evidence="1" id="KW-0245">EGF-like domain</keyword>
<evidence type="ECO:0000256" key="2">
    <source>
        <dbReference type="ARBA" id="ARBA00022737"/>
    </source>
</evidence>
<sequence length="259" mass="25403">MAGSGPDVDGFTGNNGTATAAELSYPRGVAVDRNGDVLVSDGARVRRVTIATGRIAAVAGSAAAGSVTGSGTAAKGTSGDNGPAVNALLTNPTDIVIAGDGTVYVLEREAKTVRKISPKGVISRFAGTPPPVASAPSSASTAAASPPPVGSVGDGSPATEVTLGDPAGIALAPDGDLYIADYTGNVVRLVNTTTGRISTFAGSHTATEAGDGGDAREARVYAPTGIAVDGTGAVYIAQYGGVVRRVGRDGIISTILKHS</sequence>
<reference evidence="8" key="1">
    <citation type="submission" date="2016-02" db="EMBL/GenBank/DDBJ databases">
        <authorList>
            <person name="Wibberg D."/>
        </authorList>
    </citation>
    <scope>NUCLEOTIDE SEQUENCE [LARGE SCALE GENOMIC DNA]</scope>
</reference>
<dbReference type="PROSITE" id="PS51125">
    <property type="entry name" value="NHL"/>
    <property type="match status" value="1"/>
</dbReference>
<dbReference type="AlphaFoldDB" id="A0A1C3PH18"/>
<dbReference type="InterPro" id="IPR011042">
    <property type="entry name" value="6-blade_b-propeller_TolB-like"/>
</dbReference>
<dbReference type="GO" id="GO:0004683">
    <property type="term" value="F:calcium/calmodulin-dependent protein kinase activity"/>
    <property type="evidence" value="ECO:0007669"/>
    <property type="project" value="UniProtKB-EC"/>
</dbReference>
<feature type="domain" description="Teneurin NHL" evidence="6">
    <location>
        <begin position="208"/>
        <end position="258"/>
    </location>
</feature>
<feature type="repeat" description="NHL" evidence="4">
    <location>
        <begin position="18"/>
        <end position="54"/>
    </location>
</feature>
<proteinExistence type="predicted"/>
<keyword evidence="2" id="KW-0677">Repeat</keyword>
<evidence type="ECO:0000313" key="8">
    <source>
        <dbReference type="Proteomes" id="UP000199013"/>
    </source>
</evidence>
<dbReference type="InterPro" id="IPR051216">
    <property type="entry name" value="Teneurin"/>
</dbReference>
<dbReference type="PANTHER" id="PTHR11219">
    <property type="entry name" value="TENEURIN AND N-ACETYLGLUCOSAMINE-1-PHOSPHODIESTER ALPHA-N-ACETYLGLUCOSAMINIDASE"/>
    <property type="match status" value="1"/>
</dbReference>
<evidence type="ECO:0000259" key="6">
    <source>
        <dbReference type="Pfam" id="PF25021"/>
    </source>
</evidence>
<accession>A0A1C3PH18</accession>
<evidence type="ECO:0000256" key="4">
    <source>
        <dbReference type="PROSITE-ProRule" id="PRU00504"/>
    </source>
</evidence>
<evidence type="ECO:0000256" key="1">
    <source>
        <dbReference type="ARBA" id="ARBA00022536"/>
    </source>
</evidence>
<evidence type="ECO:0000256" key="5">
    <source>
        <dbReference type="SAM" id="MobiDB-lite"/>
    </source>
</evidence>
<organism evidence="7 8">
    <name type="scientific">Candidatus Protofrankia californiensis</name>
    <dbReference type="NCBI Taxonomy" id="1839754"/>
    <lineage>
        <taxon>Bacteria</taxon>
        <taxon>Bacillati</taxon>
        <taxon>Actinomycetota</taxon>
        <taxon>Actinomycetes</taxon>
        <taxon>Frankiales</taxon>
        <taxon>Frankiaceae</taxon>
        <taxon>Protofrankia</taxon>
    </lineage>
</organism>
<keyword evidence="8" id="KW-1185">Reference proteome</keyword>
<dbReference type="Proteomes" id="UP000199013">
    <property type="component" value="Unassembled WGS sequence"/>
</dbReference>
<feature type="domain" description="Teneurin NHL" evidence="6">
    <location>
        <begin position="12"/>
        <end position="66"/>
    </location>
</feature>
<dbReference type="InterPro" id="IPR056822">
    <property type="entry name" value="TEN_NHL"/>
</dbReference>
<evidence type="ECO:0000256" key="3">
    <source>
        <dbReference type="ARBA" id="ARBA00023157"/>
    </source>
</evidence>
<dbReference type="InterPro" id="IPR001258">
    <property type="entry name" value="NHL_repeat"/>
</dbReference>
<dbReference type="EMBL" id="FLUV01002689">
    <property type="protein sequence ID" value="SBW29131.1"/>
    <property type="molecule type" value="Genomic_DNA"/>
</dbReference>
<feature type="region of interest" description="Disordered" evidence="5">
    <location>
        <begin position="127"/>
        <end position="159"/>
    </location>
</feature>
<dbReference type="PANTHER" id="PTHR11219:SF69">
    <property type="entry name" value="TENEURIN-A"/>
    <property type="match status" value="1"/>
</dbReference>
<protein>
    <submittedName>
        <fullName evidence="7">Serine/threonine protein kinase</fullName>
        <ecNumber evidence="7">2.7.11.17</ecNumber>
    </submittedName>
</protein>
<keyword evidence="7" id="KW-0723">Serine/threonine-protein kinase</keyword>
<dbReference type="Gene3D" id="2.120.10.30">
    <property type="entry name" value="TolB, C-terminal domain"/>
    <property type="match status" value="3"/>
</dbReference>
<gene>
    <name evidence="7" type="ORF">FDG2_6482</name>
</gene>